<dbReference type="AlphaFoldDB" id="A0A2U8GTA0"/>
<proteinExistence type="predicted"/>
<dbReference type="PROSITE" id="PS51257">
    <property type="entry name" value="PROKAR_LIPOPROTEIN"/>
    <property type="match status" value="1"/>
</dbReference>
<feature type="chain" id="PRO_5016031829" evidence="1">
    <location>
        <begin position="29"/>
        <end position="180"/>
    </location>
</feature>
<sequence>MNPSRSPLIRLRSALTVMLAAGLLAACGADKGSDSSILAVEIDRSTSCALDGMLLADYPGPKAQIHYDGLNEPEFFCDTVEMFSIYLNPEQARRVSAMYVQDMAKADWDNPKGHWIDARTATYVHGSKRTGSMGPTIASFASADDARKFADTEGGKVLRFDEVTPDMAILDGGALHDKRM</sequence>
<organism evidence="2 3">
    <name type="scientific">Parazoarcus communis</name>
    <dbReference type="NCBI Taxonomy" id="41977"/>
    <lineage>
        <taxon>Bacteria</taxon>
        <taxon>Pseudomonadati</taxon>
        <taxon>Pseudomonadota</taxon>
        <taxon>Betaproteobacteria</taxon>
        <taxon>Rhodocyclales</taxon>
        <taxon>Zoogloeaceae</taxon>
        <taxon>Parazoarcus</taxon>
    </lineage>
</organism>
<dbReference type="Gene3D" id="3.30.70.2050">
    <property type="match status" value="1"/>
</dbReference>
<evidence type="ECO:0000256" key="1">
    <source>
        <dbReference type="SAM" id="SignalP"/>
    </source>
</evidence>
<dbReference type="PANTHER" id="PTHR41247:SF1">
    <property type="entry name" value="HTH-TYPE TRANSCRIPTIONAL REPRESSOR YCNK"/>
    <property type="match status" value="1"/>
</dbReference>
<accession>A0A2U8GTA0</accession>
<dbReference type="SUPFAM" id="SSF160387">
    <property type="entry name" value="NosL/MerB-like"/>
    <property type="match status" value="1"/>
</dbReference>
<dbReference type="KEGG" id="acom:CEW83_11285"/>
<keyword evidence="1" id="KW-0732">Signal</keyword>
<dbReference type="EMBL" id="CP022187">
    <property type="protein sequence ID" value="AWI75725.1"/>
    <property type="molecule type" value="Genomic_DNA"/>
</dbReference>
<dbReference type="PANTHER" id="PTHR41247">
    <property type="entry name" value="HTH-TYPE TRANSCRIPTIONAL REPRESSOR YCNK"/>
    <property type="match status" value="1"/>
</dbReference>
<dbReference type="Pfam" id="PF05573">
    <property type="entry name" value="NosL"/>
    <property type="match status" value="1"/>
</dbReference>
<gene>
    <name evidence="2" type="ORF">CEW83_11285</name>
</gene>
<dbReference type="InterPro" id="IPR008719">
    <property type="entry name" value="N2O_reductase_NosL"/>
</dbReference>
<protein>
    <submittedName>
        <fullName evidence="2">Nitrous oxide reductase accessory protein NosL</fullName>
    </submittedName>
</protein>
<dbReference type="Gene3D" id="3.30.70.2060">
    <property type="match status" value="1"/>
</dbReference>
<keyword evidence="3" id="KW-1185">Reference proteome</keyword>
<reference evidence="2 3" key="1">
    <citation type="submission" date="2017-06" db="EMBL/GenBank/DDBJ databases">
        <title>Azoarcus.</title>
        <authorList>
            <person name="Woo J.-H."/>
            <person name="Kim H.-S."/>
        </authorList>
    </citation>
    <scope>NUCLEOTIDE SEQUENCE [LARGE SCALE GENOMIC DNA]</scope>
    <source>
        <strain evidence="2 3">TSPY31</strain>
    </source>
</reference>
<evidence type="ECO:0000313" key="2">
    <source>
        <dbReference type="EMBL" id="AWI75725.1"/>
    </source>
</evidence>
<feature type="signal peptide" evidence="1">
    <location>
        <begin position="1"/>
        <end position="28"/>
    </location>
</feature>
<name>A0A2U8GTA0_9RHOO</name>
<dbReference type="RefSeq" id="WP_108949430.1">
    <property type="nucleotide sequence ID" value="NZ_CP022187.1"/>
</dbReference>
<dbReference type="Proteomes" id="UP000244930">
    <property type="component" value="Chromosome"/>
</dbReference>
<evidence type="ECO:0000313" key="3">
    <source>
        <dbReference type="Proteomes" id="UP000244930"/>
    </source>
</evidence>